<dbReference type="EMBL" id="KX098389">
    <property type="protein sequence ID" value="ANJ65215.1"/>
    <property type="molecule type" value="Genomic_DNA"/>
</dbReference>
<evidence type="ECO:0000313" key="2">
    <source>
        <dbReference type="EMBL" id="ANJ65215.1"/>
    </source>
</evidence>
<evidence type="ECO:0000256" key="1">
    <source>
        <dbReference type="SAM" id="MobiDB-lite"/>
    </source>
</evidence>
<dbReference type="OrthoDB" id="40127at10239"/>
<feature type="region of interest" description="Disordered" evidence="1">
    <location>
        <begin position="96"/>
        <end position="126"/>
    </location>
</feature>
<dbReference type="GeneID" id="29065857"/>
<proteinExistence type="predicted"/>
<organism evidence="2 3">
    <name type="scientific">Erwinia phage vB_EamP_Frozen</name>
    <dbReference type="NCBI Taxonomy" id="1852641"/>
    <lineage>
        <taxon>Viruses</taxon>
        <taxon>Duplodnaviria</taxon>
        <taxon>Heunggongvirae</taxon>
        <taxon>Uroviricota</taxon>
        <taxon>Caudoviricetes</taxon>
        <taxon>Schitoviridae</taxon>
        <taxon>Erskinevirinae</taxon>
        <taxon>Johnsonvirus</taxon>
        <taxon>Johnsonvirus frozen</taxon>
    </lineage>
</organism>
<sequence length="126" mass="12966">MSVTKNQVIGSVVTYDNGIIVENKSSAVDVTYAIESLDGFDGKNATGVFTVSIAGQVSTERFRFSFAYDGNGNPLDQAEPALQAYFDGVDAKNAAAVTATEAETPADTTADASSTDDAAEQPATGA</sequence>
<dbReference type="RefSeq" id="YP_009286215.1">
    <property type="nucleotide sequence ID" value="NC_031062.2"/>
</dbReference>
<evidence type="ECO:0000313" key="3">
    <source>
        <dbReference type="Proteomes" id="UP000202061"/>
    </source>
</evidence>
<keyword evidence="3" id="KW-1185">Reference proteome</keyword>
<feature type="compositionally biased region" description="Low complexity" evidence="1">
    <location>
        <begin position="96"/>
        <end position="116"/>
    </location>
</feature>
<gene>
    <name evidence="2" type="ORF">FROZEN_94</name>
</gene>
<name>A0A191ZCU4_9CAUD</name>
<protein>
    <submittedName>
        <fullName evidence="2">Uncharacterized protein</fullName>
    </submittedName>
</protein>
<dbReference type="Proteomes" id="UP000202061">
    <property type="component" value="Segment"/>
</dbReference>
<dbReference type="KEGG" id="vg:29065857"/>
<reference evidence="2" key="1">
    <citation type="submission" date="2017-06" db="EMBL/GenBank/DDBJ databases">
        <authorList>
            <person name="Berg J.A."/>
            <person name="Peck M.D."/>
            <person name="Grossarth S.E."/>
            <person name="Jarvis T.M."/>
            <person name="Merrill B.D."/>
            <person name="Breakwell D.P."/>
            <person name="Burnett S.H."/>
            <person name="Grose J.H."/>
        </authorList>
    </citation>
    <scope>NUCLEOTIDE SEQUENCE [LARGE SCALE GENOMIC DNA]</scope>
</reference>
<accession>A0A191ZCU4</accession>